<dbReference type="EC" id="2.3.1.-" evidence="4"/>
<keyword evidence="1 4" id="KW-0808">Transferase</keyword>
<dbReference type="Proteomes" id="UP001597260">
    <property type="component" value="Unassembled WGS sequence"/>
</dbReference>
<dbReference type="CDD" id="cd04301">
    <property type="entry name" value="NAT_SF"/>
    <property type="match status" value="1"/>
</dbReference>
<dbReference type="PANTHER" id="PTHR43877">
    <property type="entry name" value="AMINOALKYLPHOSPHONATE N-ACETYLTRANSFERASE-RELATED-RELATED"/>
    <property type="match status" value="1"/>
</dbReference>
<evidence type="ECO:0000256" key="1">
    <source>
        <dbReference type="ARBA" id="ARBA00022679"/>
    </source>
</evidence>
<dbReference type="EMBL" id="JBHTMP010000036">
    <property type="protein sequence ID" value="MFD1323735.1"/>
    <property type="molecule type" value="Genomic_DNA"/>
</dbReference>
<dbReference type="InterPro" id="IPR000182">
    <property type="entry name" value="GNAT_dom"/>
</dbReference>
<dbReference type="RefSeq" id="WP_377573179.1">
    <property type="nucleotide sequence ID" value="NZ_JBHTMP010000036.1"/>
</dbReference>
<evidence type="ECO:0000256" key="2">
    <source>
        <dbReference type="ARBA" id="ARBA00023315"/>
    </source>
</evidence>
<evidence type="ECO:0000313" key="5">
    <source>
        <dbReference type="Proteomes" id="UP001597260"/>
    </source>
</evidence>
<dbReference type="GO" id="GO:0016746">
    <property type="term" value="F:acyltransferase activity"/>
    <property type="evidence" value="ECO:0007669"/>
    <property type="project" value="UniProtKB-KW"/>
</dbReference>
<dbReference type="Pfam" id="PF00583">
    <property type="entry name" value="Acetyltransf_1"/>
    <property type="match status" value="1"/>
</dbReference>
<proteinExistence type="predicted"/>
<protein>
    <submittedName>
        <fullName evidence="4">GNAT family N-acetyltransferase</fullName>
        <ecNumber evidence="4">2.3.1.-</ecNumber>
    </submittedName>
</protein>
<comment type="caution">
    <text evidence="4">The sequence shown here is derived from an EMBL/GenBank/DDBJ whole genome shotgun (WGS) entry which is preliminary data.</text>
</comment>
<keyword evidence="5" id="KW-1185">Reference proteome</keyword>
<gene>
    <name evidence="4" type="ORF">ACFQ4H_21845</name>
</gene>
<name>A0ABW3YJV7_9ACTN</name>
<dbReference type="Gene3D" id="3.40.630.30">
    <property type="match status" value="1"/>
</dbReference>
<dbReference type="SUPFAM" id="SSF55729">
    <property type="entry name" value="Acyl-CoA N-acyltransferases (Nat)"/>
    <property type="match status" value="2"/>
</dbReference>
<evidence type="ECO:0000259" key="3">
    <source>
        <dbReference type="PROSITE" id="PS51186"/>
    </source>
</evidence>
<accession>A0ABW3YJV7</accession>
<dbReference type="InterPro" id="IPR016181">
    <property type="entry name" value="Acyl_CoA_acyltransferase"/>
</dbReference>
<reference evidence="5" key="1">
    <citation type="journal article" date="2019" name="Int. J. Syst. Evol. Microbiol.">
        <title>The Global Catalogue of Microorganisms (GCM) 10K type strain sequencing project: providing services to taxonomists for standard genome sequencing and annotation.</title>
        <authorList>
            <consortium name="The Broad Institute Genomics Platform"/>
            <consortium name="The Broad Institute Genome Sequencing Center for Infectious Disease"/>
            <person name="Wu L."/>
            <person name="Ma J."/>
        </authorList>
    </citation>
    <scope>NUCLEOTIDE SEQUENCE [LARGE SCALE GENOMIC DNA]</scope>
    <source>
        <strain evidence="5">JCM 31037</strain>
    </source>
</reference>
<dbReference type="InterPro" id="IPR050832">
    <property type="entry name" value="Bact_Acetyltransf"/>
</dbReference>
<feature type="domain" description="N-acetyltransferase" evidence="3">
    <location>
        <begin position="3"/>
        <end position="167"/>
    </location>
</feature>
<evidence type="ECO:0000313" key="4">
    <source>
        <dbReference type="EMBL" id="MFD1323735.1"/>
    </source>
</evidence>
<dbReference type="PROSITE" id="PS51186">
    <property type="entry name" value="GNAT"/>
    <property type="match status" value="1"/>
</dbReference>
<sequence>MDIAIIPLDPTDDTAVEQAYQIVAASDAADLPDFPPHCRTRFVGWLRHPMPGNLTHFALARIDGVPAGYLGIDLPQLDNTDNAEMNLHVHPRHRRKGVGRALHDYAVRLLREHGRKWVTSATVATLPGGPQRPEAPAAFATATGAKAALVDVRRRLDVTTVDQAELDRLLAAAWPRADGYSLVRWIGDTPDEDLDDLGYLDGRLLEDAPMGDLAWGPVQVDAARMRGIEEALNLRGRRRYHCAMRHDATGRIIAWTVLDFGATSPWHAYQQITIVDPRHRGHRLGTIIKIENLRYALASEPGLRAVDTWNAAVNDHMISINEAIGFRPVDSWTNWQLAL</sequence>
<keyword evidence="2 4" id="KW-0012">Acyltransferase</keyword>
<organism evidence="4 5">
    <name type="scientific">Micromonospora sonneratiae</name>
    <dbReference type="NCBI Taxonomy" id="1184706"/>
    <lineage>
        <taxon>Bacteria</taxon>
        <taxon>Bacillati</taxon>
        <taxon>Actinomycetota</taxon>
        <taxon>Actinomycetes</taxon>
        <taxon>Micromonosporales</taxon>
        <taxon>Micromonosporaceae</taxon>
        <taxon>Micromonospora</taxon>
    </lineage>
</organism>